<dbReference type="EMBL" id="VSSQ01142228">
    <property type="protein sequence ID" value="MPN63188.1"/>
    <property type="molecule type" value="Genomic_DNA"/>
</dbReference>
<sequence>MPICIIWGEEHTSNPIENMDILKELQPLAEFYIFEDTKMFPHYENAEEFNSLIMGKKPI</sequence>
<dbReference type="SUPFAM" id="SSF53474">
    <property type="entry name" value="alpha/beta-Hydrolases"/>
    <property type="match status" value="1"/>
</dbReference>
<organism evidence="1">
    <name type="scientific">bioreactor metagenome</name>
    <dbReference type="NCBI Taxonomy" id="1076179"/>
    <lineage>
        <taxon>unclassified sequences</taxon>
        <taxon>metagenomes</taxon>
        <taxon>ecological metagenomes</taxon>
    </lineage>
</organism>
<protein>
    <submittedName>
        <fullName evidence="1">Uncharacterized protein</fullName>
    </submittedName>
</protein>
<dbReference type="AlphaFoldDB" id="A0A645JHL6"/>
<proteinExistence type="predicted"/>
<dbReference type="InterPro" id="IPR029058">
    <property type="entry name" value="AB_hydrolase_fold"/>
</dbReference>
<reference evidence="1" key="1">
    <citation type="submission" date="2019-08" db="EMBL/GenBank/DDBJ databases">
        <authorList>
            <person name="Kucharzyk K."/>
            <person name="Murdoch R.W."/>
            <person name="Higgins S."/>
            <person name="Loffler F."/>
        </authorList>
    </citation>
    <scope>NUCLEOTIDE SEQUENCE</scope>
</reference>
<evidence type="ECO:0000313" key="1">
    <source>
        <dbReference type="EMBL" id="MPN63188.1"/>
    </source>
</evidence>
<name>A0A645JHL6_9ZZZZ</name>
<dbReference type="Gene3D" id="3.40.50.1820">
    <property type="entry name" value="alpha/beta hydrolase"/>
    <property type="match status" value="1"/>
</dbReference>
<comment type="caution">
    <text evidence="1">The sequence shown here is derived from an EMBL/GenBank/DDBJ whole genome shotgun (WGS) entry which is preliminary data.</text>
</comment>
<gene>
    <name evidence="1" type="ORF">SDC9_210943</name>
</gene>
<accession>A0A645JHL6</accession>